<proteinExistence type="predicted"/>
<dbReference type="EMBL" id="DSUH01000138">
    <property type="protein sequence ID" value="HGU32417.1"/>
    <property type="molecule type" value="Genomic_DNA"/>
</dbReference>
<dbReference type="AlphaFoldDB" id="A0A7C4RSF2"/>
<gene>
    <name evidence="1" type="ORF">ENS29_06130</name>
</gene>
<dbReference type="PANTHER" id="PTHR42899:SF1">
    <property type="entry name" value="SPERMATOGENESIS-ASSOCIATED PROTEIN 20"/>
    <property type="match status" value="1"/>
</dbReference>
<reference evidence="1" key="1">
    <citation type="journal article" date="2020" name="mSystems">
        <title>Genome- and Community-Level Interaction Insights into Carbon Utilization and Element Cycling Functions of Hydrothermarchaeota in Hydrothermal Sediment.</title>
        <authorList>
            <person name="Zhou Z."/>
            <person name="Liu Y."/>
            <person name="Xu W."/>
            <person name="Pan J."/>
            <person name="Luo Z.H."/>
            <person name="Li M."/>
        </authorList>
    </citation>
    <scope>NUCLEOTIDE SEQUENCE [LARGE SCALE GENOMIC DNA]</scope>
    <source>
        <strain evidence="1">SpSt-477</strain>
    </source>
</reference>
<dbReference type="GO" id="GO:0005975">
    <property type="term" value="P:carbohydrate metabolic process"/>
    <property type="evidence" value="ECO:0007669"/>
    <property type="project" value="InterPro"/>
</dbReference>
<dbReference type="InterPro" id="IPR024705">
    <property type="entry name" value="Ssp411"/>
</dbReference>
<accession>A0A7C4RSF2</accession>
<comment type="caution">
    <text evidence="1">The sequence shown here is derived from an EMBL/GenBank/DDBJ whole genome shotgun (WGS) entry which is preliminary data.</text>
</comment>
<organism evidence="1">
    <name type="scientific">Desulfatirhabdium butyrativorans</name>
    <dbReference type="NCBI Taxonomy" id="340467"/>
    <lineage>
        <taxon>Bacteria</taxon>
        <taxon>Pseudomonadati</taxon>
        <taxon>Thermodesulfobacteriota</taxon>
        <taxon>Desulfobacteria</taxon>
        <taxon>Desulfobacterales</taxon>
        <taxon>Desulfatirhabdiaceae</taxon>
        <taxon>Desulfatirhabdium</taxon>
    </lineage>
</organism>
<dbReference type="PANTHER" id="PTHR42899">
    <property type="entry name" value="SPERMATOGENESIS-ASSOCIATED PROTEIN 20"/>
    <property type="match status" value="1"/>
</dbReference>
<protein>
    <submittedName>
        <fullName evidence="1">Thioredoxin domain-containing protein</fullName>
    </submittedName>
</protein>
<dbReference type="Pfam" id="PF03663">
    <property type="entry name" value="Glyco_hydro_76"/>
    <property type="match status" value="1"/>
</dbReference>
<dbReference type="InterPro" id="IPR012341">
    <property type="entry name" value="6hp_glycosidase-like_sf"/>
</dbReference>
<dbReference type="InterPro" id="IPR005198">
    <property type="entry name" value="Glyco_hydro_76"/>
</dbReference>
<dbReference type="SUPFAM" id="SSF48208">
    <property type="entry name" value="Six-hairpin glycosidases"/>
    <property type="match status" value="1"/>
</dbReference>
<sequence length="202" mass="22470">MRLLEHRSLRRRPLRDEKILLDWNGMMIQALARAAVVLKDATYAEHAASAIDWLSDHLVDGEACHRWFHGDRDVPAMGNDYAHWIAALLALYRATGSSDHLSAALKATETMEDRFFDGKTGVFHTISSDSRELPIRPLSMEDGAVASPQSVMLNNYAALYTVTGNALWKKKAEGLAEALAATMRRYPLSLLHALEGIARLNT</sequence>
<evidence type="ECO:0000313" key="1">
    <source>
        <dbReference type="EMBL" id="HGU32417.1"/>
    </source>
</evidence>
<dbReference type="InterPro" id="IPR008928">
    <property type="entry name" value="6-hairpin_glycosidase_sf"/>
</dbReference>
<dbReference type="Gene3D" id="1.50.10.10">
    <property type="match status" value="1"/>
</dbReference>
<name>A0A7C4RSF2_9BACT</name>